<comment type="caution">
    <text evidence="3">The sequence shown here is derived from an EMBL/GenBank/DDBJ whole genome shotgun (WGS) entry which is preliminary data.</text>
</comment>
<feature type="coiled-coil region" evidence="1">
    <location>
        <begin position="163"/>
        <end position="191"/>
    </location>
</feature>
<dbReference type="InterPro" id="IPR056909">
    <property type="entry name" value="SU10_portal"/>
</dbReference>
<reference evidence="3 4" key="1">
    <citation type="submission" date="2024-06" db="EMBL/GenBank/DDBJ databases">
        <authorList>
            <person name="Chen R.Y."/>
        </authorList>
    </citation>
    <scope>NUCLEOTIDE SEQUENCE [LARGE SCALE GENOMIC DNA]</scope>
    <source>
        <strain evidence="3 4">D2</strain>
    </source>
</reference>
<sequence length="657" mass="74105">MSILYKATATQLDQQDKERERQRFENANPPIHASNLANHVRQCWEVAKSAKLDVTTRLTDCLYRKKGEYPPEHLEKIRKAGVSDIYMKITGNKIRSAKAWLSDLFSPTGERPFTLKPTPIPELPPNLKESLVNTAIQSAINDYGIPEQHIPEFLQSEDVGKLLDAHEDRLIQELEEMAENRAEKASEYIEDMLIEGDWRTQFDMFLDDLVTFPSAIIKAPILRYKKKLKWIETPEGYKPQMVKQIVREVKRVSPYDFYPSPNSTGIDNGWHIEHIRFTPSELANLRGVKGYNTLGIANALIQHRVSGLKEWAFNEGERERLEGRRKALTSNNETIDGIEFTGKLQGKMLIEHGLPEDVIDDPVEEYPVSVVLVGNHIIRAMLNPNPTGRPGYYKASWDIVPGSFWGVALPEIMSDTQDACNISARSLMNNMSMASGPQVSVDVAARPASESITKIVPWKVWRYDGNKSKNAGVDFFMPEMKANELMSVYERFVRYADEITGLPSYAFGSDQGAGAAKTASGLSMLMNASSKTIKSVVRNVDIGVIEPLIESMYITLMLDPEVPEDAKGDVRCKARGSDSLVHKESLMMRQQELLTITNNPVDMQIIGMEGRREQLKEVYKTGSIPSERIIPSQEELAQKLTQQANLEDPANNEQHRN</sequence>
<dbReference type="RefSeq" id="WP_350400138.1">
    <property type="nucleotide sequence ID" value="NZ_JBELOE010000039.1"/>
</dbReference>
<protein>
    <recommendedName>
        <fullName evidence="5">Portal protein</fullName>
    </recommendedName>
</protein>
<evidence type="ECO:0000313" key="3">
    <source>
        <dbReference type="EMBL" id="MER2490329.1"/>
    </source>
</evidence>
<proteinExistence type="predicted"/>
<accession>A0ABV1RBN0</accession>
<evidence type="ECO:0000313" key="4">
    <source>
        <dbReference type="Proteomes" id="UP001467690"/>
    </source>
</evidence>
<evidence type="ECO:0000256" key="2">
    <source>
        <dbReference type="SAM" id="MobiDB-lite"/>
    </source>
</evidence>
<dbReference type="EMBL" id="JBELOE010000039">
    <property type="protein sequence ID" value="MER2490329.1"/>
    <property type="molecule type" value="Genomic_DNA"/>
</dbReference>
<keyword evidence="1" id="KW-0175">Coiled coil</keyword>
<organism evidence="3 4">
    <name type="scientific">Catenovulum sediminis</name>
    <dbReference type="NCBI Taxonomy" id="1740262"/>
    <lineage>
        <taxon>Bacteria</taxon>
        <taxon>Pseudomonadati</taxon>
        <taxon>Pseudomonadota</taxon>
        <taxon>Gammaproteobacteria</taxon>
        <taxon>Alteromonadales</taxon>
        <taxon>Alteromonadaceae</taxon>
        <taxon>Catenovulum</taxon>
    </lineage>
</organism>
<evidence type="ECO:0000256" key="1">
    <source>
        <dbReference type="SAM" id="Coils"/>
    </source>
</evidence>
<feature type="region of interest" description="Disordered" evidence="2">
    <location>
        <begin position="638"/>
        <end position="657"/>
    </location>
</feature>
<name>A0ABV1RBN0_9ALTE</name>
<keyword evidence="4" id="KW-1185">Reference proteome</keyword>
<dbReference type="Pfam" id="PF23899">
    <property type="entry name" value="SU10_portal"/>
    <property type="match status" value="1"/>
</dbReference>
<dbReference type="Proteomes" id="UP001467690">
    <property type="component" value="Unassembled WGS sequence"/>
</dbReference>
<gene>
    <name evidence="3" type="ORF">ABS311_00300</name>
</gene>
<evidence type="ECO:0008006" key="5">
    <source>
        <dbReference type="Google" id="ProtNLM"/>
    </source>
</evidence>